<dbReference type="SUPFAM" id="SSF63817">
    <property type="entry name" value="Sortase"/>
    <property type="match status" value="2"/>
</dbReference>
<evidence type="ECO:0000256" key="3">
    <source>
        <dbReference type="SAM" id="MobiDB-lite"/>
    </source>
</evidence>
<organism evidence="4 5">
    <name type="scientific">Longimycelium tulufanense</name>
    <dbReference type="NCBI Taxonomy" id="907463"/>
    <lineage>
        <taxon>Bacteria</taxon>
        <taxon>Bacillati</taxon>
        <taxon>Actinomycetota</taxon>
        <taxon>Actinomycetes</taxon>
        <taxon>Pseudonocardiales</taxon>
        <taxon>Pseudonocardiaceae</taxon>
        <taxon>Longimycelium</taxon>
    </lineage>
</organism>
<feature type="active site" description="Acyl-thioester intermediate" evidence="2">
    <location>
        <position position="683"/>
    </location>
</feature>
<feature type="compositionally biased region" description="Pro residues" evidence="3">
    <location>
        <begin position="209"/>
        <end position="219"/>
    </location>
</feature>
<evidence type="ECO:0008006" key="6">
    <source>
        <dbReference type="Google" id="ProtNLM"/>
    </source>
</evidence>
<dbReference type="CDD" id="cd05830">
    <property type="entry name" value="Sortase_E"/>
    <property type="match status" value="1"/>
</dbReference>
<reference evidence="4" key="2">
    <citation type="submission" date="2020-09" db="EMBL/GenBank/DDBJ databases">
        <authorList>
            <person name="Sun Q."/>
            <person name="Zhou Y."/>
        </authorList>
    </citation>
    <scope>NUCLEOTIDE SEQUENCE</scope>
    <source>
        <strain evidence="4">CGMCC 4.5737</strain>
    </source>
</reference>
<feature type="active site" description="Proton donor/acceptor" evidence="2">
    <location>
        <position position="569"/>
    </location>
</feature>
<sequence length="720" mass="75510">MTEDRRARRPRPRPTARSAPSVDQLSRETFPGASGPPEELPGSGGQSRDLLAGSSHRHGASFAGSNGDPFDGPGRHAGDLFPAPGPRPDAFLGTPSQQPEPRNGPGTPHARRAVDPLDPAFDPFAGAGSTGRHAAPAPEDAGTGTGRHAVPESSASAATGTGRHAIPGAGNERGWFDESPSPAAGPVRPVVPPEGPRRRRRRAEDDEGAPPPAAPPTSQPPSAALPATPPPPQPGGRTAHGGGAALRRVRSELAPPVAPGLNSLPGVPTRPEPPASPAVTGPGGPPSSPATGPAWPAPQGDPLGSGRPPRDPLTGSGPQPPDLLAGPGRGDPGAGPTRFHPNPLAGARPPHRDPLSGTGPQQADRLAAPGRRHHPPAPPPAGDETVVLPRVPAPQGPDAQLTQVLPPVPRRARTPGPEPVAEVDDDLDDEDEISDDARAQERPEPKKRDPVHIALRTFGELMLTAGLVVLLFVVYEVYVTDWISAGKQNDVTQALDQRWRDGQDPLERGEHFNLATGEGFAKMYIPKFGPDFAFTVLEGTDDKTIEAGPGHYKDTALPGQPGNFAVAGHRVGKGAPFNDLDVLESCDAVVVETASSWYVYRVLPMRSEADGWFKDNTSKGNQARCDKVTPLRTSAPGGGPYAKTFGQQIVTPDRSDVIAPVPNNPNARLPKDQQLKLLTLTTCHPKFSARERLIIHAVLVKEMKKSDIEPGKLPDELKEG</sequence>
<dbReference type="Gene3D" id="2.40.260.10">
    <property type="entry name" value="Sortase"/>
    <property type="match status" value="1"/>
</dbReference>
<proteinExistence type="predicted"/>
<feature type="compositionally biased region" description="Low complexity" evidence="3">
    <location>
        <begin position="31"/>
        <end position="41"/>
    </location>
</feature>
<feature type="region of interest" description="Disordered" evidence="3">
    <location>
        <begin position="1"/>
        <end position="429"/>
    </location>
</feature>
<keyword evidence="5" id="KW-1185">Reference proteome</keyword>
<dbReference type="AlphaFoldDB" id="A0A8J3CJQ4"/>
<dbReference type="NCBIfam" id="NF033747">
    <property type="entry name" value="class_E_sortase"/>
    <property type="match status" value="1"/>
</dbReference>
<dbReference type="Pfam" id="PF04203">
    <property type="entry name" value="Sortase"/>
    <property type="match status" value="1"/>
</dbReference>
<keyword evidence="1" id="KW-0378">Hydrolase</keyword>
<dbReference type="InterPro" id="IPR023365">
    <property type="entry name" value="Sortase_dom-sf"/>
</dbReference>
<evidence type="ECO:0000313" key="4">
    <source>
        <dbReference type="EMBL" id="GGM78072.1"/>
    </source>
</evidence>
<accession>A0A8J3CJQ4</accession>
<comment type="caution">
    <text evidence="4">The sequence shown here is derived from an EMBL/GenBank/DDBJ whole genome shotgun (WGS) entry which is preliminary data.</text>
</comment>
<feature type="compositionally biased region" description="Low complexity" evidence="3">
    <location>
        <begin position="289"/>
        <end position="298"/>
    </location>
</feature>
<name>A0A8J3CJQ4_9PSEU</name>
<reference evidence="4" key="1">
    <citation type="journal article" date="2014" name="Int. J. Syst. Evol. Microbiol.">
        <title>Complete genome sequence of Corynebacterium casei LMG S-19264T (=DSM 44701T), isolated from a smear-ripened cheese.</title>
        <authorList>
            <consortium name="US DOE Joint Genome Institute (JGI-PGF)"/>
            <person name="Walter F."/>
            <person name="Albersmeier A."/>
            <person name="Kalinowski J."/>
            <person name="Ruckert C."/>
        </authorList>
    </citation>
    <scope>NUCLEOTIDE SEQUENCE</scope>
    <source>
        <strain evidence="4">CGMCC 4.5737</strain>
    </source>
</reference>
<evidence type="ECO:0000313" key="5">
    <source>
        <dbReference type="Proteomes" id="UP000637578"/>
    </source>
</evidence>
<gene>
    <name evidence="4" type="ORF">GCM10012275_55900</name>
</gene>
<evidence type="ECO:0000256" key="1">
    <source>
        <dbReference type="ARBA" id="ARBA00022801"/>
    </source>
</evidence>
<dbReference type="InterPro" id="IPR005754">
    <property type="entry name" value="Sortase"/>
</dbReference>
<dbReference type="EMBL" id="BMMK01000040">
    <property type="protein sequence ID" value="GGM78072.1"/>
    <property type="molecule type" value="Genomic_DNA"/>
</dbReference>
<dbReference type="RefSeq" id="WP_229686801.1">
    <property type="nucleotide sequence ID" value="NZ_BMMK01000040.1"/>
</dbReference>
<dbReference type="InterPro" id="IPR053465">
    <property type="entry name" value="Sortase_Class_E"/>
</dbReference>
<dbReference type="InterPro" id="IPR042003">
    <property type="entry name" value="Sortase_E"/>
</dbReference>
<protein>
    <recommendedName>
        <fullName evidence="6">LPXTG-site transpeptidase (Sortase) family protein</fullName>
    </recommendedName>
</protein>
<dbReference type="Proteomes" id="UP000637578">
    <property type="component" value="Unassembled WGS sequence"/>
</dbReference>
<evidence type="ECO:0000256" key="2">
    <source>
        <dbReference type="PIRSR" id="PIRSR605754-1"/>
    </source>
</evidence>
<dbReference type="GO" id="GO:0016787">
    <property type="term" value="F:hydrolase activity"/>
    <property type="evidence" value="ECO:0007669"/>
    <property type="project" value="UniProtKB-KW"/>
</dbReference>